<dbReference type="PROSITE" id="PS00676">
    <property type="entry name" value="SIGMA54_INTERACT_2"/>
    <property type="match status" value="1"/>
</dbReference>
<gene>
    <name evidence="9" type="ORF">AZF00_13385</name>
</gene>
<dbReference type="SUPFAM" id="SSF46689">
    <property type="entry name" value="Homeodomain-like"/>
    <property type="match status" value="1"/>
</dbReference>
<dbReference type="Pfam" id="PF25601">
    <property type="entry name" value="AAA_lid_14"/>
    <property type="match status" value="1"/>
</dbReference>
<keyword evidence="5" id="KW-0804">Transcription</keyword>
<evidence type="ECO:0000256" key="2">
    <source>
        <dbReference type="ARBA" id="ARBA00022840"/>
    </source>
</evidence>
<dbReference type="InterPro" id="IPR001789">
    <property type="entry name" value="Sig_transdc_resp-reg_receiver"/>
</dbReference>
<dbReference type="AlphaFoldDB" id="A0A127M7P1"/>
<dbReference type="Pfam" id="PF00072">
    <property type="entry name" value="Response_reg"/>
    <property type="match status" value="1"/>
</dbReference>
<evidence type="ECO:0000256" key="6">
    <source>
        <dbReference type="PROSITE-ProRule" id="PRU00169"/>
    </source>
</evidence>
<dbReference type="CDD" id="cd00009">
    <property type="entry name" value="AAA"/>
    <property type="match status" value="1"/>
</dbReference>
<dbReference type="FunFam" id="3.40.50.300:FF:000006">
    <property type="entry name" value="DNA-binding transcriptional regulator NtrC"/>
    <property type="match status" value="1"/>
</dbReference>
<keyword evidence="3" id="KW-0805">Transcription regulation</keyword>
<dbReference type="InterPro" id="IPR025943">
    <property type="entry name" value="Sigma_54_int_dom_ATP-bd_2"/>
</dbReference>
<dbReference type="EMBL" id="CP014544">
    <property type="protein sequence ID" value="AMO69235.1"/>
    <property type="molecule type" value="Genomic_DNA"/>
</dbReference>
<evidence type="ECO:0000259" key="8">
    <source>
        <dbReference type="PROSITE" id="PS50110"/>
    </source>
</evidence>
<dbReference type="InterPro" id="IPR011006">
    <property type="entry name" value="CheY-like_superfamily"/>
</dbReference>
<evidence type="ECO:0000313" key="10">
    <source>
        <dbReference type="Proteomes" id="UP000074119"/>
    </source>
</evidence>
<dbReference type="InterPro" id="IPR002197">
    <property type="entry name" value="HTH_Fis"/>
</dbReference>
<dbReference type="STRING" id="1470434.AZF00_13385"/>
<dbReference type="GO" id="GO:0006355">
    <property type="term" value="P:regulation of DNA-templated transcription"/>
    <property type="evidence" value="ECO:0007669"/>
    <property type="project" value="InterPro"/>
</dbReference>
<feature type="modified residue" description="4-aspartylphosphate" evidence="6">
    <location>
        <position position="58"/>
    </location>
</feature>
<evidence type="ECO:0000313" key="9">
    <source>
        <dbReference type="EMBL" id="AMO69235.1"/>
    </source>
</evidence>
<accession>A0A127M7P1</accession>
<proteinExistence type="predicted"/>
<dbReference type="Pfam" id="PF02954">
    <property type="entry name" value="HTH_8"/>
    <property type="match status" value="1"/>
</dbReference>
<name>A0A127M7P1_9GAMM</name>
<dbReference type="InterPro" id="IPR058031">
    <property type="entry name" value="AAA_lid_NorR"/>
</dbReference>
<dbReference type="KEGG" id="zal:AZF00_13385"/>
<dbReference type="InterPro" id="IPR027417">
    <property type="entry name" value="P-loop_NTPase"/>
</dbReference>
<keyword evidence="4" id="KW-0238">DNA-binding</keyword>
<dbReference type="RefSeq" id="WP_062383921.1">
    <property type="nucleotide sequence ID" value="NZ_CP014544.1"/>
</dbReference>
<dbReference type="Gene3D" id="1.10.10.60">
    <property type="entry name" value="Homeodomain-like"/>
    <property type="match status" value="1"/>
</dbReference>
<dbReference type="Gene3D" id="1.10.8.60">
    <property type="match status" value="1"/>
</dbReference>
<reference evidence="9 10" key="1">
    <citation type="submission" date="2015-12" db="EMBL/GenBank/DDBJ databases">
        <authorList>
            <person name="Shamseldin A."/>
            <person name="Moawad H."/>
            <person name="Abd El-Rahim W.M."/>
            <person name="Sadowsky M.J."/>
        </authorList>
    </citation>
    <scope>NUCLEOTIDE SEQUENCE [LARGE SCALE GENOMIC DNA]</scope>
    <source>
        <strain evidence="9 10">SM2</strain>
    </source>
</reference>
<feature type="domain" description="Sigma-54 factor interaction" evidence="7">
    <location>
        <begin position="155"/>
        <end position="384"/>
    </location>
</feature>
<dbReference type="InterPro" id="IPR003593">
    <property type="entry name" value="AAA+_ATPase"/>
</dbReference>
<dbReference type="GO" id="GO:0000160">
    <property type="term" value="P:phosphorelay signal transduction system"/>
    <property type="evidence" value="ECO:0007669"/>
    <property type="project" value="InterPro"/>
</dbReference>
<dbReference type="GO" id="GO:0043565">
    <property type="term" value="F:sequence-specific DNA binding"/>
    <property type="evidence" value="ECO:0007669"/>
    <property type="project" value="InterPro"/>
</dbReference>
<dbReference type="SMART" id="SM00382">
    <property type="entry name" value="AAA"/>
    <property type="match status" value="1"/>
</dbReference>
<evidence type="ECO:0000256" key="5">
    <source>
        <dbReference type="ARBA" id="ARBA00023163"/>
    </source>
</evidence>
<dbReference type="InterPro" id="IPR002078">
    <property type="entry name" value="Sigma_54_int"/>
</dbReference>
<protein>
    <submittedName>
        <fullName evidence="9">AAA family ATPase</fullName>
    </submittedName>
</protein>
<dbReference type="InterPro" id="IPR009057">
    <property type="entry name" value="Homeodomain-like_sf"/>
</dbReference>
<dbReference type="Pfam" id="PF00158">
    <property type="entry name" value="Sigma54_activat"/>
    <property type="match status" value="1"/>
</dbReference>
<dbReference type="PANTHER" id="PTHR32071">
    <property type="entry name" value="TRANSCRIPTIONAL REGULATORY PROTEIN"/>
    <property type="match status" value="1"/>
</dbReference>
<dbReference type="InterPro" id="IPR025944">
    <property type="entry name" value="Sigma_54_int_dom_CS"/>
</dbReference>
<dbReference type="Gene3D" id="3.40.50.300">
    <property type="entry name" value="P-loop containing nucleotide triphosphate hydrolases"/>
    <property type="match status" value="1"/>
</dbReference>
<dbReference type="SUPFAM" id="SSF52540">
    <property type="entry name" value="P-loop containing nucleoside triphosphate hydrolases"/>
    <property type="match status" value="1"/>
</dbReference>
<dbReference type="GO" id="GO:0005524">
    <property type="term" value="F:ATP binding"/>
    <property type="evidence" value="ECO:0007669"/>
    <property type="project" value="UniProtKB-KW"/>
</dbReference>
<dbReference type="SMART" id="SM00448">
    <property type="entry name" value="REC"/>
    <property type="match status" value="1"/>
</dbReference>
<evidence type="ECO:0000256" key="3">
    <source>
        <dbReference type="ARBA" id="ARBA00023015"/>
    </source>
</evidence>
<dbReference type="SUPFAM" id="SSF52172">
    <property type="entry name" value="CheY-like"/>
    <property type="match status" value="1"/>
</dbReference>
<evidence type="ECO:0000256" key="4">
    <source>
        <dbReference type="ARBA" id="ARBA00023125"/>
    </source>
</evidence>
<organism evidence="9 10">
    <name type="scientific">Zhongshania aliphaticivorans</name>
    <dbReference type="NCBI Taxonomy" id="1470434"/>
    <lineage>
        <taxon>Bacteria</taxon>
        <taxon>Pseudomonadati</taxon>
        <taxon>Pseudomonadota</taxon>
        <taxon>Gammaproteobacteria</taxon>
        <taxon>Cellvibrionales</taxon>
        <taxon>Spongiibacteraceae</taxon>
        <taxon>Zhongshania</taxon>
    </lineage>
</organism>
<dbReference type="PROSITE" id="PS50045">
    <property type="entry name" value="SIGMA54_INTERACT_4"/>
    <property type="match status" value="1"/>
</dbReference>
<evidence type="ECO:0000256" key="1">
    <source>
        <dbReference type="ARBA" id="ARBA00022741"/>
    </source>
</evidence>
<keyword evidence="1" id="KW-0547">Nucleotide-binding</keyword>
<dbReference type="Gene3D" id="3.40.50.2300">
    <property type="match status" value="1"/>
</dbReference>
<keyword evidence="2" id="KW-0067">ATP-binding</keyword>
<dbReference type="PROSITE" id="PS00688">
    <property type="entry name" value="SIGMA54_INTERACT_3"/>
    <property type="match status" value="1"/>
</dbReference>
<keyword evidence="6" id="KW-0597">Phosphoprotein</keyword>
<dbReference type="PROSITE" id="PS50110">
    <property type="entry name" value="RESPONSE_REGULATORY"/>
    <property type="match status" value="1"/>
</dbReference>
<dbReference type="Proteomes" id="UP000074119">
    <property type="component" value="Chromosome"/>
</dbReference>
<feature type="domain" description="Response regulatory" evidence="8">
    <location>
        <begin position="9"/>
        <end position="123"/>
    </location>
</feature>
<dbReference type="PANTHER" id="PTHR32071:SF117">
    <property type="entry name" value="PTS-DEPENDENT DIHYDROXYACETONE KINASE OPERON REGULATORY PROTEIN-RELATED"/>
    <property type="match status" value="1"/>
</dbReference>
<evidence type="ECO:0000259" key="7">
    <source>
        <dbReference type="PROSITE" id="PS50045"/>
    </source>
</evidence>
<sequence>MNSVPNKQLVYVVEDSLSSGALYCSYLEQAGYSTKHFTDGHSALLGVKEQMPDVVLQDVCLPDISGLEVLSFINRQEKPAPVVIITANSSIDVAVDAMRLGGFDFIEKPFSKDRLLTSIASAVDQHQADIAAVPAAVVQGKPSASKLHTGVSEYFVGDSLAMSTVFRLLDSAAKSKASVFVTGESGTGKEVCAFSLHKASARHDGPFIAINCAAIPADLFESEIFGHEKGAFSGAVSQRKGAAELAAGGTLFLDELCEMDLNLQAKLLRFLQTGTFSRVGGQAVLHSDIRIVCATNRDPAREVGEGRFREDLYYRLNVIPVQLPPLRERGTDIMLLAEHFLAEKTKANDKQFRGFTPEVKSMIMQHDWPGNIRELQNVIENVVVINDGELVSVEMMPSLAPVLSKAPAKPAAVVPSNSVPSFGSVSSPTGAGMQGIRPLWIVEKEAIEYAIEQCGDNIPLAAACLGVSASTIYRKKKSWDSGGEG</sequence>